<dbReference type="SUPFAM" id="SSF50129">
    <property type="entry name" value="GroES-like"/>
    <property type="match status" value="1"/>
</dbReference>
<keyword evidence="2 4" id="KW-0862">Zinc</keyword>
<dbReference type="Gene3D" id="3.90.180.10">
    <property type="entry name" value="Medium-chain alcohol dehydrogenases, catalytic domain"/>
    <property type="match status" value="1"/>
</dbReference>
<dbReference type="SMART" id="SM00829">
    <property type="entry name" value="PKS_ER"/>
    <property type="match status" value="1"/>
</dbReference>
<feature type="domain" description="Enoyl reductase (ER)" evidence="5">
    <location>
        <begin position="10"/>
        <end position="346"/>
    </location>
</feature>
<dbReference type="EMBL" id="DOLB01000030">
    <property type="protein sequence ID" value="HBT48510.1"/>
    <property type="molecule type" value="Genomic_DNA"/>
</dbReference>
<dbReference type="Pfam" id="PF08240">
    <property type="entry name" value="ADH_N"/>
    <property type="match status" value="1"/>
</dbReference>
<evidence type="ECO:0000313" key="6">
    <source>
        <dbReference type="EMBL" id="HBT48510.1"/>
    </source>
</evidence>
<keyword evidence="3" id="KW-0560">Oxidoreductase</keyword>
<evidence type="ECO:0000256" key="2">
    <source>
        <dbReference type="ARBA" id="ARBA00022833"/>
    </source>
</evidence>
<dbReference type="PANTHER" id="PTHR43401">
    <property type="entry name" value="L-THREONINE 3-DEHYDROGENASE"/>
    <property type="match status" value="1"/>
</dbReference>
<dbReference type="GO" id="GO:0008270">
    <property type="term" value="F:zinc ion binding"/>
    <property type="evidence" value="ECO:0007669"/>
    <property type="project" value="InterPro"/>
</dbReference>
<dbReference type="PANTHER" id="PTHR43401:SF2">
    <property type="entry name" value="L-THREONINE 3-DEHYDROGENASE"/>
    <property type="match status" value="1"/>
</dbReference>
<organism evidence="6 7">
    <name type="scientific">Caldanaerobacter subterraneus</name>
    <dbReference type="NCBI Taxonomy" id="911092"/>
    <lineage>
        <taxon>Bacteria</taxon>
        <taxon>Bacillati</taxon>
        <taxon>Bacillota</taxon>
        <taxon>Clostridia</taxon>
        <taxon>Thermoanaerobacterales</taxon>
        <taxon>Thermoanaerobacteraceae</taxon>
        <taxon>Caldanaerobacter</taxon>
    </lineage>
</organism>
<keyword evidence="1 4" id="KW-0479">Metal-binding</keyword>
<evidence type="ECO:0000259" key="5">
    <source>
        <dbReference type="SMART" id="SM00829"/>
    </source>
</evidence>
<dbReference type="PROSITE" id="PS00059">
    <property type="entry name" value="ADH_ZINC"/>
    <property type="match status" value="1"/>
</dbReference>
<dbReference type="Proteomes" id="UP000264445">
    <property type="component" value="Unassembled WGS sequence"/>
</dbReference>
<dbReference type="GO" id="GO:0016491">
    <property type="term" value="F:oxidoreductase activity"/>
    <property type="evidence" value="ECO:0007669"/>
    <property type="project" value="UniProtKB-KW"/>
</dbReference>
<dbReference type="Pfam" id="PF00107">
    <property type="entry name" value="ADH_zinc_N"/>
    <property type="match status" value="1"/>
</dbReference>
<comment type="cofactor">
    <cofactor evidence="4">
        <name>Zn(2+)</name>
        <dbReference type="ChEBI" id="CHEBI:29105"/>
    </cofactor>
</comment>
<evidence type="ECO:0000256" key="3">
    <source>
        <dbReference type="ARBA" id="ARBA00023002"/>
    </source>
</evidence>
<protein>
    <submittedName>
        <fullName evidence="6">Zn-dependent alcohol dehydrogenase</fullName>
    </submittedName>
</protein>
<dbReference type="InterPro" id="IPR011032">
    <property type="entry name" value="GroES-like_sf"/>
</dbReference>
<dbReference type="InterPro" id="IPR050129">
    <property type="entry name" value="Zn_alcohol_dh"/>
</dbReference>
<dbReference type="SUPFAM" id="SSF51735">
    <property type="entry name" value="NAD(P)-binding Rossmann-fold domains"/>
    <property type="match status" value="1"/>
</dbReference>
<evidence type="ECO:0000256" key="1">
    <source>
        <dbReference type="ARBA" id="ARBA00022723"/>
    </source>
</evidence>
<dbReference type="InterPro" id="IPR002328">
    <property type="entry name" value="ADH_Zn_CS"/>
</dbReference>
<dbReference type="AlphaFoldDB" id="A0A101E4S1"/>
<name>A0A101E4S1_9THEO</name>
<comment type="similarity">
    <text evidence="4">Belongs to the zinc-containing alcohol dehydrogenase family.</text>
</comment>
<dbReference type="InterPro" id="IPR036291">
    <property type="entry name" value="NAD(P)-bd_dom_sf"/>
</dbReference>
<comment type="caution">
    <text evidence="6">The sequence shown here is derived from an EMBL/GenBank/DDBJ whole genome shotgun (WGS) entry which is preliminary data.</text>
</comment>
<evidence type="ECO:0000256" key="4">
    <source>
        <dbReference type="RuleBase" id="RU361277"/>
    </source>
</evidence>
<sequence length="348" mass="38555">MEVMKAAVFTDVGKIEIKEIEKPVPQKGEVLVRIKACALCTWEQRIFKGVSRVPFPYIGGHEISGVIEEIGENVDEQRWKVGQKVAIRILRSCGECHYCRTGANNLCEMIGKEGEELRLPYPGLGGLSEYLVVPPTKLFKLANDIPFEIGALSEPLACVIHSVERANIELGDDVVIIGAGVMGLLHVMIAKIRGARVIVSEINAERQKLAKQLGADEIINPLEKDPVEEVKKLTEGRGADVVINTTPVSKVAETTVQIAGKRGRVIFYSSQHPDYPIQISPDWIHRSEIVITGSVSPDITDFYRATKLLSSKIVNPQLLISEIVPFEKIEEAFRKATDPQNYRIVVQL</sequence>
<dbReference type="InterPro" id="IPR020843">
    <property type="entry name" value="ER"/>
</dbReference>
<dbReference type="RefSeq" id="WP_278428588.1">
    <property type="nucleotide sequence ID" value="NZ_DOLB01000030.1"/>
</dbReference>
<proteinExistence type="inferred from homology"/>
<accession>A0A101E4S1</accession>
<evidence type="ECO:0000313" key="7">
    <source>
        <dbReference type="Proteomes" id="UP000264445"/>
    </source>
</evidence>
<dbReference type="InterPro" id="IPR013149">
    <property type="entry name" value="ADH-like_C"/>
</dbReference>
<gene>
    <name evidence="6" type="ORF">DEA61_01340</name>
</gene>
<reference evidence="6 7" key="1">
    <citation type="journal article" date="2018" name="Nat. Biotechnol.">
        <title>A standardized bacterial taxonomy based on genome phylogeny substantially revises the tree of life.</title>
        <authorList>
            <person name="Parks D.H."/>
            <person name="Chuvochina M."/>
            <person name="Waite D.W."/>
            <person name="Rinke C."/>
            <person name="Skarshewski A."/>
            <person name="Chaumeil P.A."/>
            <person name="Hugenholtz P."/>
        </authorList>
    </citation>
    <scope>NUCLEOTIDE SEQUENCE [LARGE SCALE GENOMIC DNA]</scope>
    <source>
        <strain evidence="6">UBA12544</strain>
    </source>
</reference>
<dbReference type="InterPro" id="IPR013154">
    <property type="entry name" value="ADH-like_N"/>
</dbReference>
<dbReference type="Gene3D" id="3.40.50.720">
    <property type="entry name" value="NAD(P)-binding Rossmann-like Domain"/>
    <property type="match status" value="1"/>
</dbReference>